<protein>
    <recommendedName>
        <fullName evidence="2">MMS19 nucleotide excision repair protein</fullName>
    </recommendedName>
</protein>
<gene>
    <name evidence="4" type="ORF">ILEXP_LOCUS21763</name>
</gene>
<accession>A0ABC8SCF9</accession>
<keyword evidence="2" id="KW-0227">DNA damage</keyword>
<name>A0ABC8SCF9_9AQUA</name>
<sequence>MLYRAFAHVVSDTPLSAVLDEAKKLIPTLLEALSMLSEDTLNKDIVYNLLLVLSGILMDKNGQEAVVENVHIIISRLIGLISYPPMMLIRETAIQCLVAMSSLPHVKIYPLRTQVLQAISKGLDDPKRSVRQEAVRCRQAWLEI</sequence>
<comment type="caution">
    <text evidence="4">The sequence shown here is derived from an EMBL/GenBank/DDBJ whole genome shotgun (WGS) entry which is preliminary data.</text>
</comment>
<proteinExistence type="inferred from homology"/>
<dbReference type="Proteomes" id="UP001642360">
    <property type="component" value="Unassembled WGS sequence"/>
</dbReference>
<keyword evidence="2" id="KW-0539">Nucleus</keyword>
<reference evidence="4 5" key="1">
    <citation type="submission" date="2024-02" db="EMBL/GenBank/DDBJ databases">
        <authorList>
            <person name="Vignale AGUSTIN F."/>
            <person name="Sosa J E."/>
            <person name="Modenutti C."/>
        </authorList>
    </citation>
    <scope>NUCLEOTIDE SEQUENCE [LARGE SCALE GENOMIC DNA]</scope>
</reference>
<dbReference type="GO" id="GO:0016226">
    <property type="term" value="P:iron-sulfur cluster assembly"/>
    <property type="evidence" value="ECO:0007669"/>
    <property type="project" value="UniProtKB-UniRule"/>
</dbReference>
<dbReference type="GO" id="GO:0006281">
    <property type="term" value="P:DNA repair"/>
    <property type="evidence" value="ECO:0007669"/>
    <property type="project" value="UniProtKB-UniRule"/>
</dbReference>
<keyword evidence="5" id="KW-1185">Reference proteome</keyword>
<evidence type="ECO:0000313" key="4">
    <source>
        <dbReference type="EMBL" id="CAK9153495.1"/>
    </source>
</evidence>
<dbReference type="Pfam" id="PF12460">
    <property type="entry name" value="MMS19_C"/>
    <property type="match status" value="1"/>
</dbReference>
<dbReference type="GO" id="GO:0005634">
    <property type="term" value="C:nucleus"/>
    <property type="evidence" value="ECO:0007669"/>
    <property type="project" value="UniProtKB-SubCell"/>
</dbReference>
<dbReference type="InterPro" id="IPR024687">
    <property type="entry name" value="MMS19_C"/>
</dbReference>
<dbReference type="GO" id="GO:0097361">
    <property type="term" value="C:cytosolic [4Fe-4S] assembly targeting complex"/>
    <property type="evidence" value="ECO:0007669"/>
    <property type="project" value="UniProtKB-UniRule"/>
</dbReference>
<dbReference type="AlphaFoldDB" id="A0ABC8SCF9"/>
<dbReference type="Gene3D" id="1.25.10.10">
    <property type="entry name" value="Leucine-rich Repeat Variant"/>
    <property type="match status" value="1"/>
</dbReference>
<keyword evidence="2" id="KW-0234">DNA repair</keyword>
<dbReference type="PANTHER" id="PTHR12891:SF0">
    <property type="entry name" value="MMS19 NUCLEOTIDE EXCISION REPAIR PROTEIN HOMOLOG"/>
    <property type="match status" value="1"/>
</dbReference>
<dbReference type="EMBL" id="CAUOFW020002403">
    <property type="protein sequence ID" value="CAK9153495.1"/>
    <property type="molecule type" value="Genomic_DNA"/>
</dbReference>
<comment type="function">
    <text evidence="2">Key component of the cytosolic iron-sulfur protein assembly (CIA) complex, a multiprotein complex that mediates the incorporation of iron-sulfur cluster into apoproteins specifically involved in DNA metabolism and genomic integrity. In the CIA complex, MMS19 acts as an adapter between early-acting CIA components and a subset of cellular target iron-sulfur proteins.</text>
</comment>
<dbReference type="InterPro" id="IPR016024">
    <property type="entry name" value="ARM-type_fold"/>
</dbReference>
<comment type="subcellular location">
    <subcellularLocation>
        <location evidence="2">Nucleus</location>
    </subcellularLocation>
</comment>
<dbReference type="InterPro" id="IPR039920">
    <property type="entry name" value="MMS19"/>
</dbReference>
<evidence type="ECO:0000256" key="2">
    <source>
        <dbReference type="RuleBase" id="RU367072"/>
    </source>
</evidence>
<comment type="similarity">
    <text evidence="1 2">Belongs to the MET18/MMS19 family.</text>
</comment>
<dbReference type="PANTHER" id="PTHR12891">
    <property type="entry name" value="DNA REPAIR/TRANSCRIPTION PROTEIN MET18/MMS19"/>
    <property type="match status" value="1"/>
</dbReference>
<evidence type="ECO:0000256" key="1">
    <source>
        <dbReference type="ARBA" id="ARBA00009340"/>
    </source>
</evidence>
<evidence type="ECO:0000259" key="3">
    <source>
        <dbReference type="Pfam" id="PF12460"/>
    </source>
</evidence>
<organism evidence="4 5">
    <name type="scientific">Ilex paraguariensis</name>
    <name type="common">yerba mate</name>
    <dbReference type="NCBI Taxonomy" id="185542"/>
    <lineage>
        <taxon>Eukaryota</taxon>
        <taxon>Viridiplantae</taxon>
        <taxon>Streptophyta</taxon>
        <taxon>Embryophyta</taxon>
        <taxon>Tracheophyta</taxon>
        <taxon>Spermatophyta</taxon>
        <taxon>Magnoliopsida</taxon>
        <taxon>eudicotyledons</taxon>
        <taxon>Gunneridae</taxon>
        <taxon>Pentapetalae</taxon>
        <taxon>asterids</taxon>
        <taxon>campanulids</taxon>
        <taxon>Aquifoliales</taxon>
        <taxon>Aquifoliaceae</taxon>
        <taxon>Ilex</taxon>
    </lineage>
</organism>
<dbReference type="GO" id="GO:0051604">
    <property type="term" value="P:protein maturation"/>
    <property type="evidence" value="ECO:0007669"/>
    <property type="project" value="UniProtKB-UniRule"/>
</dbReference>
<evidence type="ECO:0000313" key="5">
    <source>
        <dbReference type="Proteomes" id="UP001642360"/>
    </source>
</evidence>
<dbReference type="InterPro" id="IPR011989">
    <property type="entry name" value="ARM-like"/>
</dbReference>
<dbReference type="SUPFAM" id="SSF48371">
    <property type="entry name" value="ARM repeat"/>
    <property type="match status" value="1"/>
</dbReference>
<feature type="domain" description="MMS19 C-terminal" evidence="3">
    <location>
        <begin position="5"/>
        <end position="100"/>
    </location>
</feature>